<comment type="caution">
    <text evidence="1">The sequence shown here is derived from an EMBL/GenBank/DDBJ whole genome shotgun (WGS) entry which is preliminary data.</text>
</comment>
<evidence type="ECO:0000313" key="2">
    <source>
        <dbReference type="Proteomes" id="UP001255185"/>
    </source>
</evidence>
<gene>
    <name evidence="1" type="ORF">J2X31_000673</name>
</gene>
<evidence type="ECO:0000313" key="1">
    <source>
        <dbReference type="EMBL" id="MDR6966675.1"/>
    </source>
</evidence>
<name>A0ABU1TL30_9FLAO</name>
<keyword evidence="2" id="KW-1185">Reference proteome</keyword>
<dbReference type="EMBL" id="JAVDVI010000002">
    <property type="protein sequence ID" value="MDR6966675.1"/>
    <property type="molecule type" value="Genomic_DNA"/>
</dbReference>
<reference evidence="1 2" key="1">
    <citation type="submission" date="2023-07" db="EMBL/GenBank/DDBJ databases">
        <title>Sorghum-associated microbial communities from plants grown in Nebraska, USA.</title>
        <authorList>
            <person name="Schachtman D."/>
        </authorList>
    </citation>
    <scope>NUCLEOTIDE SEQUENCE [LARGE SCALE GENOMIC DNA]</scope>
    <source>
        <strain evidence="1 2">3773</strain>
    </source>
</reference>
<protein>
    <submittedName>
        <fullName evidence="1">Uncharacterized protein</fullName>
    </submittedName>
</protein>
<sequence length="30" mass="3525">MKKLLATRLLITAISTFAKKEIMKQTRINY</sequence>
<organism evidence="1 2">
    <name type="scientific">Flavobacterium arsenatis</name>
    <dbReference type="NCBI Taxonomy" id="1484332"/>
    <lineage>
        <taxon>Bacteria</taxon>
        <taxon>Pseudomonadati</taxon>
        <taxon>Bacteroidota</taxon>
        <taxon>Flavobacteriia</taxon>
        <taxon>Flavobacteriales</taxon>
        <taxon>Flavobacteriaceae</taxon>
        <taxon>Flavobacterium</taxon>
    </lineage>
</organism>
<accession>A0ABU1TL30</accession>
<proteinExistence type="predicted"/>
<dbReference type="Proteomes" id="UP001255185">
    <property type="component" value="Unassembled WGS sequence"/>
</dbReference>